<protein>
    <submittedName>
        <fullName evidence="1">Uncharacterized protein</fullName>
    </submittedName>
</protein>
<organism evidence="1 2">
    <name type="scientific">Pseudomonas peradeniyensis</name>
    <dbReference type="NCBI Taxonomy" id="2745488"/>
    <lineage>
        <taxon>Bacteria</taxon>
        <taxon>Pseudomonadati</taxon>
        <taxon>Pseudomonadota</taxon>
        <taxon>Gammaproteobacteria</taxon>
        <taxon>Pseudomonadales</taxon>
        <taxon>Pseudomonadaceae</taxon>
        <taxon>Pseudomonas</taxon>
    </lineage>
</organism>
<sequence>MNFEGTHQYMGNHGIVFNISQITLTDSDRGRLRELHFGEAKHAHYQVTSKVVEVYDKMQAKNLPCVMMVGISKPLTRQQADTLNAQRTSIANLALSAFGGAARAVGNLAGPVAGLAAGTAVGMGVRSYVNDVLPTYHAGDVVVSIQAQVSGGIGPQRTAESLIIRA</sequence>
<reference evidence="1" key="3">
    <citation type="journal article" date="2023" name="mSystems">
        <title>Charting the Lipopeptidome of Nonpathogenic Pseudomonas.</title>
        <authorList>
            <person name="Cesa-Luna C."/>
            <person name="Geudens N."/>
            <person name="Girard L."/>
            <person name="De Roo V."/>
            <person name="Maklad H.R."/>
            <person name="Martins J.C."/>
            <person name="Hofte M."/>
            <person name="De Mot R."/>
        </authorList>
    </citation>
    <scope>NUCLEOTIDE SEQUENCE</scope>
    <source>
        <strain evidence="1">COR51</strain>
    </source>
</reference>
<evidence type="ECO:0000313" key="2">
    <source>
        <dbReference type="Proteomes" id="UP001139994"/>
    </source>
</evidence>
<dbReference type="RefSeq" id="WP_050706052.1">
    <property type="nucleotide sequence ID" value="NZ_JAOSLA010000018.1"/>
</dbReference>
<comment type="caution">
    <text evidence="1">The sequence shown here is derived from an EMBL/GenBank/DDBJ whole genome shotgun (WGS) entry which is preliminary data.</text>
</comment>
<accession>A0ABT2VBE6</accession>
<reference evidence="1" key="1">
    <citation type="journal article" date="2022" name="Microbiol. Spectr.">
        <title>An Nuclear Magnetic Resonance Fingerprint Matching Approach for the Identification and Structural Re-Evaluation of Pseudomonas Lipopeptides.</title>
        <authorList>
            <person name="De Roo V."/>
            <person name="Verleysen Y."/>
            <person name="Kovacs B."/>
            <person name="De Vleeschouwer M."/>
            <person name="Muangkaew P."/>
            <person name="Girard L."/>
            <person name="Hofte M."/>
            <person name="De Mot R."/>
            <person name="Madder A."/>
            <person name="Geudens N."/>
            <person name="Martins J.C."/>
        </authorList>
    </citation>
    <scope>NUCLEOTIDE SEQUENCE</scope>
    <source>
        <strain evidence="1">COR51</strain>
    </source>
</reference>
<dbReference type="EMBL" id="JAOSLA010000018">
    <property type="protein sequence ID" value="MCU7239054.1"/>
    <property type="molecule type" value="Genomic_DNA"/>
</dbReference>
<dbReference type="Proteomes" id="UP001139994">
    <property type="component" value="Unassembled WGS sequence"/>
</dbReference>
<name>A0ABT2VBE6_9PSED</name>
<gene>
    <name evidence="1" type="ORF">OC929_13410</name>
</gene>
<evidence type="ECO:0000313" key="1">
    <source>
        <dbReference type="EMBL" id="MCU7239054.1"/>
    </source>
</evidence>
<keyword evidence="2" id="KW-1185">Reference proteome</keyword>
<reference evidence="1" key="2">
    <citation type="submission" date="2022-09" db="EMBL/GenBank/DDBJ databases">
        <authorList>
            <person name="Cesa-Luna C."/>
            <person name="Girard L."/>
            <person name="Lood C."/>
            <person name="Hofte M."/>
            <person name="De Mot R."/>
        </authorList>
    </citation>
    <scope>NUCLEOTIDE SEQUENCE</scope>
    <source>
        <strain evidence="1">COR51</strain>
    </source>
</reference>
<proteinExistence type="predicted"/>